<dbReference type="EMBL" id="CP137524">
    <property type="protein sequence ID" value="WOT37260.1"/>
    <property type="molecule type" value="Genomic_DNA"/>
</dbReference>
<dbReference type="InterPro" id="IPR027417">
    <property type="entry name" value="P-loop_NTPase"/>
</dbReference>
<gene>
    <name evidence="2" type="ORF">R5U08_25420</name>
</gene>
<dbReference type="Gene3D" id="3.40.50.300">
    <property type="entry name" value="P-loop containing nucleotide triphosphate hydrolases"/>
    <property type="match status" value="1"/>
</dbReference>
<reference evidence="2 3" key="1">
    <citation type="journal article" date="2021" name="J. Microbiol. Biotechnol.">
        <title>An Efficient Markerless Deletion System Suitable for the Industrial Strains of Streptomyces.</title>
        <authorList>
            <person name="Dong J."/>
            <person name="Wei J."/>
            <person name="Li H."/>
            <person name="Zhao S."/>
            <person name="Guan W."/>
        </authorList>
    </citation>
    <scope>NUCLEOTIDE SEQUENCE [LARGE SCALE GENOMIC DNA]</scope>
    <source>
        <strain evidence="2 3">CICC 11043</strain>
    </source>
</reference>
<feature type="region of interest" description="Disordered" evidence="1">
    <location>
        <begin position="739"/>
        <end position="762"/>
    </location>
</feature>
<dbReference type="SUPFAM" id="SSF48452">
    <property type="entry name" value="TPR-like"/>
    <property type="match status" value="2"/>
</dbReference>
<evidence type="ECO:0000313" key="3">
    <source>
        <dbReference type="Proteomes" id="UP001305002"/>
    </source>
</evidence>
<dbReference type="PANTHER" id="PTHR46082">
    <property type="entry name" value="ATP/GTP-BINDING PROTEIN-RELATED"/>
    <property type="match status" value="1"/>
</dbReference>
<dbReference type="Gene3D" id="1.25.40.10">
    <property type="entry name" value="Tetratricopeptide repeat domain"/>
    <property type="match status" value="1"/>
</dbReference>
<proteinExistence type="predicted"/>
<reference evidence="2 3" key="2">
    <citation type="journal article" date="2024" name="Microb. Biotechnol.">
        <title>The involvement of multiple ABC transporters in daunorubicin efflux in Streptomyces coeruleorubidus.</title>
        <authorList>
            <person name="Dong J."/>
            <person name="Ning J."/>
            <person name="Tian Y."/>
            <person name="Li H."/>
            <person name="Chen H."/>
            <person name="Guan W."/>
        </authorList>
    </citation>
    <scope>NUCLEOTIDE SEQUENCE [LARGE SCALE GENOMIC DNA]</scope>
    <source>
        <strain evidence="2 3">CICC 11043</strain>
    </source>
</reference>
<dbReference type="RefSeq" id="WP_193506240.1">
    <property type="nucleotide sequence ID" value="NZ_BMSO01000012.1"/>
</dbReference>
<dbReference type="InterPro" id="IPR053137">
    <property type="entry name" value="NLR-like"/>
</dbReference>
<organism evidence="2 3">
    <name type="scientific">Streptomyces coeruleorubidus</name>
    <dbReference type="NCBI Taxonomy" id="116188"/>
    <lineage>
        <taxon>Bacteria</taxon>
        <taxon>Bacillati</taxon>
        <taxon>Actinomycetota</taxon>
        <taxon>Actinomycetes</taxon>
        <taxon>Kitasatosporales</taxon>
        <taxon>Streptomycetaceae</taxon>
        <taxon>Streptomyces</taxon>
    </lineage>
</organism>
<evidence type="ECO:0000256" key="1">
    <source>
        <dbReference type="SAM" id="MobiDB-lite"/>
    </source>
</evidence>
<dbReference type="Pfam" id="PF13424">
    <property type="entry name" value="TPR_12"/>
    <property type="match status" value="1"/>
</dbReference>
<dbReference type="Proteomes" id="UP001305002">
    <property type="component" value="Chromosome"/>
</dbReference>
<protein>
    <submittedName>
        <fullName evidence="2">Tetratricopeptide repeat protein</fullName>
    </submittedName>
</protein>
<dbReference type="SUPFAM" id="SSF52540">
    <property type="entry name" value="P-loop containing nucleoside triphosphate hydrolases"/>
    <property type="match status" value="1"/>
</dbReference>
<name>A0ABZ0KHC1_STRC4</name>
<dbReference type="PANTHER" id="PTHR46082:SF6">
    <property type="entry name" value="AAA+ ATPASE DOMAIN-CONTAINING PROTEIN-RELATED"/>
    <property type="match status" value="1"/>
</dbReference>
<keyword evidence="3" id="KW-1185">Reference proteome</keyword>
<accession>A0ABZ0KHC1</accession>
<dbReference type="InterPro" id="IPR011990">
    <property type="entry name" value="TPR-like_helical_dom_sf"/>
</dbReference>
<evidence type="ECO:0000313" key="2">
    <source>
        <dbReference type="EMBL" id="WOT37260.1"/>
    </source>
</evidence>
<sequence length="762" mass="82986">MTAPHSEQPSIWFGADRDTYAAANNLYVHHHGEAFGPAGQVSITPRHLAYPVRGRQRVIESLLAAPCGTVHVVCGTGGCGKTTVALAVATEARSRGTEVWQLSAVDATTFEAHLRALAVRLGVGIERLRLAWSGSAGDAPDLVWEALEQRTRPWLLVVDNADDLGLLAGAGGHVEDGSGWIRRPAGPGRLLITSRNQNPEAWGFWVSLHPLGLLSRQAATELLLDRAPTAGAEAQAAALADRLGHLPLLLHQAGLYLSRADRNPPWPGAPRCPRTFGAYRIAFGDRLNELLDSPTGQPSHLPRQRATATWEVTLDLLARRQLGHTRPLLRLLAHFGDAPIPYTEVLPHAAFHASRLFQLEPGADLQQAINALAEYALVTTQVPDSDADDPAGYTVTLHPLLAEVTRQLDEVRRSRREYLALVAQGLHDGAARHDPRNPADWPFWHLATAHLHRLLEQMADEAGDGDAGPDAETVTAVALACIEYARDAGRYGLGTDTVDRVTTVCASLPSDGRTALRLRCERARLTDLAGDIAAAESEYRALLEIQRQVLHDTDPDTLSTQHSLAHVLGRRGDLDGAEAEYRAVLEGRSQILGTDHIDTLWARHNLAWIAGQRGDLAAAEAEYRAVLEDRSRTLGCDHPHTLYTRHAVAWVLSQRGDLAAAEAEYRAVLEDRSRTLGSDHPHTLGTRQELAWVLDRRGDLAAAEAEYRAVLGDQTRLLGENHPHTRCTSRALGDLLRRTESEPPIDPGGEDPYWWGFSGGGS</sequence>
<dbReference type="Pfam" id="PF13374">
    <property type="entry name" value="TPR_10"/>
    <property type="match status" value="2"/>
</dbReference>